<feature type="region of interest" description="Disordered" evidence="1">
    <location>
        <begin position="349"/>
        <end position="389"/>
    </location>
</feature>
<feature type="compositionally biased region" description="Low complexity" evidence="1">
    <location>
        <begin position="787"/>
        <end position="796"/>
    </location>
</feature>
<feature type="compositionally biased region" description="Basic and acidic residues" evidence="1">
    <location>
        <begin position="349"/>
        <end position="363"/>
    </location>
</feature>
<evidence type="ECO:0000256" key="3">
    <source>
        <dbReference type="SAM" id="SignalP"/>
    </source>
</evidence>
<feature type="compositionally biased region" description="Basic and acidic residues" evidence="1">
    <location>
        <begin position="504"/>
        <end position="538"/>
    </location>
</feature>
<dbReference type="EMBL" id="OV170222">
    <property type="protein sequence ID" value="CAH0720313.1"/>
    <property type="molecule type" value="Genomic_DNA"/>
</dbReference>
<feature type="transmembrane region" description="Helical" evidence="2">
    <location>
        <begin position="981"/>
        <end position="1000"/>
    </location>
</feature>
<organism evidence="4 5">
    <name type="scientific">Brenthis ino</name>
    <name type="common">lesser marbled fritillary</name>
    <dbReference type="NCBI Taxonomy" id="405034"/>
    <lineage>
        <taxon>Eukaryota</taxon>
        <taxon>Metazoa</taxon>
        <taxon>Ecdysozoa</taxon>
        <taxon>Arthropoda</taxon>
        <taxon>Hexapoda</taxon>
        <taxon>Insecta</taxon>
        <taxon>Pterygota</taxon>
        <taxon>Neoptera</taxon>
        <taxon>Endopterygota</taxon>
        <taxon>Lepidoptera</taxon>
        <taxon>Glossata</taxon>
        <taxon>Ditrysia</taxon>
        <taxon>Papilionoidea</taxon>
        <taxon>Nymphalidae</taxon>
        <taxon>Heliconiinae</taxon>
        <taxon>Argynnini</taxon>
        <taxon>Brenthis</taxon>
    </lineage>
</organism>
<feature type="region of interest" description="Disordered" evidence="1">
    <location>
        <begin position="189"/>
        <end position="208"/>
    </location>
</feature>
<feature type="chain" id="PRO_5035435145" evidence="3">
    <location>
        <begin position="21"/>
        <end position="1024"/>
    </location>
</feature>
<evidence type="ECO:0000256" key="1">
    <source>
        <dbReference type="SAM" id="MobiDB-lite"/>
    </source>
</evidence>
<feature type="compositionally biased region" description="Basic and acidic residues" evidence="1">
    <location>
        <begin position="729"/>
        <end position="766"/>
    </location>
</feature>
<feature type="compositionally biased region" description="Basic and acidic residues" evidence="1">
    <location>
        <begin position="818"/>
        <end position="829"/>
    </location>
</feature>
<gene>
    <name evidence="4" type="ORF">BINO364_LOCUS6561</name>
</gene>
<dbReference type="Proteomes" id="UP000838878">
    <property type="component" value="Chromosome 2"/>
</dbReference>
<feature type="compositionally biased region" description="Basic and acidic residues" evidence="1">
    <location>
        <begin position="130"/>
        <end position="174"/>
    </location>
</feature>
<dbReference type="OrthoDB" id="6932729at2759"/>
<feature type="non-terminal residue" evidence="4">
    <location>
        <position position="1024"/>
    </location>
</feature>
<keyword evidence="3" id="KW-0732">Signal</keyword>
<feature type="signal peptide" evidence="3">
    <location>
        <begin position="1"/>
        <end position="20"/>
    </location>
</feature>
<feature type="region of interest" description="Disordered" evidence="1">
    <location>
        <begin position="708"/>
        <end position="832"/>
    </location>
</feature>
<feature type="region of interest" description="Disordered" evidence="1">
    <location>
        <begin position="130"/>
        <end position="177"/>
    </location>
</feature>
<protein>
    <submittedName>
        <fullName evidence="4">Uncharacterized protein</fullName>
    </submittedName>
</protein>
<evidence type="ECO:0000313" key="4">
    <source>
        <dbReference type="EMBL" id="CAH0720313.1"/>
    </source>
</evidence>
<feature type="region of interest" description="Disordered" evidence="1">
    <location>
        <begin position="894"/>
        <end position="914"/>
    </location>
</feature>
<keyword evidence="2" id="KW-1133">Transmembrane helix</keyword>
<keyword evidence="2" id="KW-0812">Transmembrane</keyword>
<feature type="compositionally biased region" description="Basic and acidic residues" evidence="1">
    <location>
        <begin position="467"/>
        <end position="479"/>
    </location>
</feature>
<reference evidence="4" key="1">
    <citation type="submission" date="2021-12" db="EMBL/GenBank/DDBJ databases">
        <authorList>
            <person name="Martin H S."/>
        </authorList>
    </citation>
    <scope>NUCLEOTIDE SEQUENCE</scope>
</reference>
<keyword evidence="2" id="KW-0472">Membrane</keyword>
<feature type="compositionally biased region" description="Polar residues" evidence="1">
    <location>
        <begin position="804"/>
        <end position="817"/>
    </location>
</feature>
<feature type="region of interest" description="Disordered" evidence="1">
    <location>
        <begin position="431"/>
        <end position="544"/>
    </location>
</feature>
<accession>A0A8J9VD29</accession>
<evidence type="ECO:0000313" key="5">
    <source>
        <dbReference type="Proteomes" id="UP000838878"/>
    </source>
</evidence>
<feature type="compositionally biased region" description="Basic and acidic residues" evidence="1">
    <location>
        <begin position="487"/>
        <end position="496"/>
    </location>
</feature>
<proteinExistence type="predicted"/>
<feature type="compositionally biased region" description="Polar residues" evidence="1">
    <location>
        <begin position="364"/>
        <end position="380"/>
    </location>
</feature>
<dbReference type="AlphaFoldDB" id="A0A8J9VD29"/>
<keyword evidence="5" id="KW-1185">Reference proteome</keyword>
<name>A0A8J9VD29_9NEOP</name>
<feature type="region of interest" description="Disordered" evidence="1">
    <location>
        <begin position="610"/>
        <end position="634"/>
    </location>
</feature>
<sequence>MNKWRLLLFSVFGLLQITTSDRNFIDGRSSCCDHSSRYSESDIRTSIYEPYRVKRILPDFERRKSLETRPQTRAQDLRLSSRRDINNHEHLRRINEDHQNFERQRIREYTNDFQMTQRRDFSRERNFEYSRITRDNTRQERSVRNRDKVSPKDSRSEVESRDNHRHNDERERFGKNFIRQDGFNYRRRFMNDQSRKSENSPQKLERQISETSRIARIKQHLFNDEARKIDEIRYRSERHLENDKVRNTRNARSVREYRNKEDSFIENRMRSNLRNNKNGIVLNKLQERHINRDGRTERNIRLNKRSVSDEHINYVRDTILSDENSIRNNRQRVVKRNLVMSRRSISEEAQRYRNENRERERTQKNINENRNGENSRNINRNELGRNRDENIETRRDNFERSLGKDSVRMRVTRRAATIYDFRDDVRNINRENRFSQRTSQVRRQDTRSETSNMNERHIRSSRAFRQIQEKDRRDLRESQNIRMIGRPLKEKADARSQRRVSNIHSEERDRVHNDDRRGRNFILDDNRQQRRQDRESSRLRSTSVSRRIDVDHAIDNIDEQLRQTRLQNTQERRDIRRRDRDVSRIRSISASRRHDVQNMVNDELQRIRSRSVKERSIRKQTSDKSVRSNTMANSYNFRNNLDEIRQLNRYSRDAQTRQNIRRDNRDESRIRSVRVLNVMENHEEEHRSRSRLSLERLSIRKNDRNILTSRSANLPKSYATSNNGNNVRNEVRSGDIEKSLNRYSRDHHSGESRQNMRRDNTDEPRVRSVRVLNNMVNREEEQRSRSRPSLESLSIRQNDRTILRSRSTNLPKSYASRNSRDNVRDEVSRSKRNIVRTRSTPILRTLSKNIDEEARRTATQNTLKRLTRRIGSDDSKIYSTRSPQTYISQNIRNNEASRRMRSRSLTTERRTENHQVRINRNRSLNERTTRIERDAERRNERRHTRRVPLIAATRNTLFAENKRDIPLSQTKKAFDIFEMKWQYVFYALQAIYIFSVFMKMPHNQGKKQLRITSWLIPMDYMKID</sequence>
<evidence type="ECO:0000256" key="2">
    <source>
        <dbReference type="SAM" id="Phobius"/>
    </source>
</evidence>
<feature type="compositionally biased region" description="Polar residues" evidence="1">
    <location>
        <begin position="708"/>
        <end position="728"/>
    </location>
</feature>
<feature type="compositionally biased region" description="Basic and acidic residues" evidence="1">
    <location>
        <begin position="442"/>
        <end position="458"/>
    </location>
</feature>
<feature type="compositionally biased region" description="Basic and acidic residues" evidence="1">
    <location>
        <begin position="610"/>
        <end position="626"/>
    </location>
</feature>